<keyword evidence="3 5" id="KW-0493">Microtubule</keyword>
<dbReference type="GO" id="GO:0000930">
    <property type="term" value="C:gamma-tubulin complex"/>
    <property type="evidence" value="ECO:0007669"/>
    <property type="project" value="UniProtKB-ARBA"/>
</dbReference>
<keyword evidence="10" id="KW-1185">Reference proteome</keyword>
<dbReference type="OrthoDB" id="66546at2759"/>
<evidence type="ECO:0000256" key="5">
    <source>
        <dbReference type="RuleBase" id="RU363050"/>
    </source>
</evidence>
<dbReference type="InterPro" id="IPR032797">
    <property type="entry name" value="Mod21_N"/>
</dbReference>
<protein>
    <recommendedName>
        <fullName evidence="5">Spindle pole body component</fullName>
    </recommendedName>
</protein>
<reference evidence="9" key="1">
    <citation type="submission" date="2022-12" db="EMBL/GenBank/DDBJ databases">
        <authorList>
            <person name="Petersen C."/>
        </authorList>
    </citation>
    <scope>NUCLEOTIDE SEQUENCE</scope>
    <source>
        <strain evidence="9">IBT 29677</strain>
    </source>
</reference>
<dbReference type="InterPro" id="IPR040457">
    <property type="entry name" value="GCP_C"/>
</dbReference>
<comment type="caution">
    <text evidence="9">The sequence shown here is derived from an EMBL/GenBank/DDBJ whole genome shotgun (WGS) entry which is preliminary data.</text>
</comment>
<dbReference type="GO" id="GO:0005874">
    <property type="term" value="C:microtubule"/>
    <property type="evidence" value="ECO:0007669"/>
    <property type="project" value="UniProtKB-KW"/>
</dbReference>
<reference evidence="9" key="2">
    <citation type="journal article" date="2023" name="IMA Fungus">
        <title>Comparative genomic study of the Penicillium genus elucidates a diverse pangenome and 15 lateral gene transfer events.</title>
        <authorList>
            <person name="Petersen C."/>
            <person name="Sorensen T."/>
            <person name="Nielsen M.R."/>
            <person name="Sondergaard T.E."/>
            <person name="Sorensen J.L."/>
            <person name="Fitzpatrick D.A."/>
            <person name="Frisvad J.C."/>
            <person name="Nielsen K.L."/>
        </authorList>
    </citation>
    <scope>NUCLEOTIDE SEQUENCE</scope>
    <source>
        <strain evidence="9">IBT 29677</strain>
    </source>
</reference>
<feature type="domain" description="Gamma tubulin complex component protein N-terminal" evidence="8">
    <location>
        <begin position="237"/>
        <end position="530"/>
    </location>
</feature>
<dbReference type="GO" id="GO:0007020">
    <property type="term" value="P:microtubule nucleation"/>
    <property type="evidence" value="ECO:0007669"/>
    <property type="project" value="InterPro"/>
</dbReference>
<dbReference type="InterPro" id="IPR007259">
    <property type="entry name" value="GCP"/>
</dbReference>
<evidence type="ECO:0000256" key="4">
    <source>
        <dbReference type="ARBA" id="ARBA00023212"/>
    </source>
</evidence>
<dbReference type="PANTHER" id="PTHR19302:SF33">
    <property type="entry name" value="GAMMA-TUBULIN COMPLEX COMPONENT 5"/>
    <property type="match status" value="1"/>
</dbReference>
<evidence type="ECO:0000256" key="3">
    <source>
        <dbReference type="ARBA" id="ARBA00022701"/>
    </source>
</evidence>
<keyword evidence="2 5" id="KW-0963">Cytoplasm</keyword>
<keyword evidence="4 5" id="KW-0206">Cytoskeleton</keyword>
<comment type="subcellular location">
    <subcellularLocation>
        <location evidence="5">Cytoplasm</location>
        <location evidence="5">Cytoskeleton</location>
        <location evidence="5">Microtubule organizing center</location>
    </subcellularLocation>
</comment>
<dbReference type="GeneID" id="81369902"/>
<name>A0A9W9W435_9EURO</name>
<dbReference type="AlphaFoldDB" id="A0A9W9W435"/>
<dbReference type="Pfam" id="PF17681">
    <property type="entry name" value="GCP_N_terminal"/>
    <property type="match status" value="1"/>
</dbReference>
<dbReference type="GO" id="GO:0043015">
    <property type="term" value="F:gamma-tubulin binding"/>
    <property type="evidence" value="ECO:0007669"/>
    <property type="project" value="InterPro"/>
</dbReference>
<feature type="domain" description="Gamma tubulin complex component C-terminal" evidence="6">
    <location>
        <begin position="622"/>
        <end position="873"/>
    </location>
</feature>
<dbReference type="GO" id="GO:0031122">
    <property type="term" value="P:cytoplasmic microtubule organization"/>
    <property type="evidence" value="ECO:0007669"/>
    <property type="project" value="TreeGrafter"/>
</dbReference>
<comment type="similarity">
    <text evidence="1 5">Belongs to the TUBGCP family.</text>
</comment>
<dbReference type="Pfam" id="PF04130">
    <property type="entry name" value="GCP_C_terminal"/>
    <property type="match status" value="1"/>
</dbReference>
<dbReference type="Proteomes" id="UP001147747">
    <property type="component" value="Unassembled WGS sequence"/>
</dbReference>
<gene>
    <name evidence="9" type="ORF">N7509_006285</name>
</gene>
<evidence type="ECO:0000259" key="8">
    <source>
        <dbReference type="Pfam" id="PF17681"/>
    </source>
</evidence>
<dbReference type="InterPro" id="IPR059169">
    <property type="entry name" value="GCP5_N_ext"/>
</dbReference>
<dbReference type="Pfam" id="PF14609">
    <property type="entry name" value="GCP5-Mod21_N"/>
    <property type="match status" value="1"/>
</dbReference>
<dbReference type="EMBL" id="JAPZBU010000006">
    <property type="protein sequence ID" value="KAJ5398172.1"/>
    <property type="molecule type" value="Genomic_DNA"/>
</dbReference>
<dbReference type="Gene3D" id="1.20.120.1900">
    <property type="entry name" value="Gamma-tubulin complex, C-terminal domain"/>
    <property type="match status" value="1"/>
</dbReference>
<sequence length="880" mass="99877">MVLALGELTNQLVVAVAKVSPENDSPRVQTLRRRVERALRPGPHGRVDQFAVARQLEGLQEKFEVVDRPELADALHRRLSELESYSNAWHPEILSLLLQLSNRPALLSRIENLPKRETLPADDDGPLSWSKLDVNPQHSVFDDENIWEEVDFAAGSSDDDFSSIASETSAPRDLSNLDSELETEYVIPDDVFVPADDDKGLLASIERGQFWRSENKALVPRGKELASQIITELQLARETIFMLQGLPTSIFWHLDEDVVMDRSYTLKHSSSQALLSLLQSFTEIGTQIDSLRRFTKSPQMIPYMQTFCRGIEERLLEFDRNLSQTQVNYLSAGCTVSLLQLLHDVRQHFCHLQLLSDLISTLRRGSEAQPMRCLDLLYDMICMREALGDESAALSDLFFSCLKTYTTSISRWMETGNLDPQNSPFFVRRNPENRDLKTIWHDWYTLDDTVRPQNIPKFLEAGIRKVFITGKSMVFLRHLNALPDISEPSQNGALMLNDPHSANSFLPLPFPSLVESAFDQLVDAHHSASAGLLRKELDEQCGLWTSLDALQHVYLGSDLSILGTIDAKIFELMDRGRSWDDKFLLMEVTRSAFSIMPTIDPSRLIVRSTGTSTYEHQNPNRSVRILEAISIDYVLPWPVANIITQDAIASYQRISTFLLQIRRSKYAIVKQRAREARRTGGDGRDDKLVHALHHNLLWFLDSLYSHLTYFVIATSNQSFCTALSNAEDVDAMIAVHKSYMASLEKQCLLSKNLSPIHEAIINVLDLSINFADLRTVHAAEDGPADPDNTINLDALRPTRVAEDDSDSDWDEDNNKFDHEQTLTISFRDSPYDQQMRNVKRQFDHLAGFVADGLKGVARADGMPSWNILADRLEWQKGWLR</sequence>
<dbReference type="GO" id="GO:0051321">
    <property type="term" value="P:meiotic cell cycle"/>
    <property type="evidence" value="ECO:0007669"/>
    <property type="project" value="TreeGrafter"/>
</dbReference>
<evidence type="ECO:0000313" key="10">
    <source>
        <dbReference type="Proteomes" id="UP001147747"/>
    </source>
</evidence>
<feature type="domain" description="Gamma-Tubulin ring complex non-core subunit mod21 N-terminal" evidence="7">
    <location>
        <begin position="65"/>
        <end position="160"/>
    </location>
</feature>
<dbReference type="RefSeq" id="XP_056490224.1">
    <property type="nucleotide sequence ID" value="XM_056630922.1"/>
</dbReference>
<evidence type="ECO:0000256" key="2">
    <source>
        <dbReference type="ARBA" id="ARBA00022490"/>
    </source>
</evidence>
<dbReference type="GO" id="GO:0000278">
    <property type="term" value="P:mitotic cell cycle"/>
    <property type="evidence" value="ECO:0007669"/>
    <property type="project" value="TreeGrafter"/>
</dbReference>
<dbReference type="GO" id="GO:0051225">
    <property type="term" value="P:spindle assembly"/>
    <property type="evidence" value="ECO:0007669"/>
    <property type="project" value="TreeGrafter"/>
</dbReference>
<evidence type="ECO:0000256" key="1">
    <source>
        <dbReference type="ARBA" id="ARBA00010337"/>
    </source>
</evidence>
<evidence type="ECO:0000259" key="6">
    <source>
        <dbReference type="Pfam" id="PF04130"/>
    </source>
</evidence>
<dbReference type="InterPro" id="IPR041470">
    <property type="entry name" value="GCP_N"/>
</dbReference>
<accession>A0A9W9W435</accession>
<dbReference type="GO" id="GO:0005816">
    <property type="term" value="C:spindle pole body"/>
    <property type="evidence" value="ECO:0007669"/>
    <property type="project" value="UniProtKB-ARBA"/>
</dbReference>
<organism evidence="9 10">
    <name type="scientific">Penicillium cosmopolitanum</name>
    <dbReference type="NCBI Taxonomy" id="1131564"/>
    <lineage>
        <taxon>Eukaryota</taxon>
        <taxon>Fungi</taxon>
        <taxon>Dikarya</taxon>
        <taxon>Ascomycota</taxon>
        <taxon>Pezizomycotina</taxon>
        <taxon>Eurotiomycetes</taxon>
        <taxon>Eurotiomycetidae</taxon>
        <taxon>Eurotiales</taxon>
        <taxon>Aspergillaceae</taxon>
        <taxon>Penicillium</taxon>
    </lineage>
</organism>
<dbReference type="GO" id="GO:0051011">
    <property type="term" value="F:microtubule minus-end binding"/>
    <property type="evidence" value="ECO:0007669"/>
    <property type="project" value="TreeGrafter"/>
</dbReference>
<dbReference type="PANTHER" id="PTHR19302">
    <property type="entry name" value="GAMMA TUBULIN COMPLEX PROTEIN"/>
    <property type="match status" value="1"/>
</dbReference>
<evidence type="ECO:0000313" key="9">
    <source>
        <dbReference type="EMBL" id="KAJ5398172.1"/>
    </source>
</evidence>
<proteinExistence type="inferred from homology"/>
<dbReference type="InterPro" id="IPR042241">
    <property type="entry name" value="GCP_C_sf"/>
</dbReference>
<evidence type="ECO:0000259" key="7">
    <source>
        <dbReference type="Pfam" id="PF14609"/>
    </source>
</evidence>
<dbReference type="CDD" id="cd22572">
    <property type="entry name" value="GCP5_NTD"/>
    <property type="match status" value="1"/>
</dbReference>
<dbReference type="GO" id="GO:0000922">
    <property type="term" value="C:spindle pole"/>
    <property type="evidence" value="ECO:0007669"/>
    <property type="project" value="InterPro"/>
</dbReference>